<dbReference type="GO" id="GO:0005737">
    <property type="term" value="C:cytoplasm"/>
    <property type="evidence" value="ECO:0007669"/>
    <property type="project" value="UniProtKB-SubCell"/>
</dbReference>
<evidence type="ECO:0000259" key="9">
    <source>
        <dbReference type="Pfam" id="PF19269"/>
    </source>
</evidence>
<dbReference type="Gene3D" id="1.10.10.350">
    <property type="match status" value="1"/>
</dbReference>
<dbReference type="InterPro" id="IPR000924">
    <property type="entry name" value="Glu/Gln-tRNA-synth"/>
</dbReference>
<dbReference type="InterPro" id="IPR020058">
    <property type="entry name" value="Glu/Gln-tRNA-synth_Ib_cat-dom"/>
</dbReference>
<dbReference type="InterPro" id="IPR001412">
    <property type="entry name" value="aa-tRNA-synth_I_CS"/>
</dbReference>
<evidence type="ECO:0000256" key="6">
    <source>
        <dbReference type="ARBA" id="ARBA00023146"/>
    </source>
</evidence>
<dbReference type="PANTHER" id="PTHR43311:SF2">
    <property type="entry name" value="GLUTAMATE--TRNA LIGASE, MITOCHONDRIAL-RELATED"/>
    <property type="match status" value="1"/>
</dbReference>
<dbReference type="PANTHER" id="PTHR43311">
    <property type="entry name" value="GLUTAMATE--TRNA LIGASE"/>
    <property type="match status" value="1"/>
</dbReference>
<dbReference type="Pfam" id="PF19269">
    <property type="entry name" value="Anticodon_2"/>
    <property type="match status" value="1"/>
</dbReference>
<evidence type="ECO:0000256" key="4">
    <source>
        <dbReference type="ARBA" id="ARBA00022840"/>
    </source>
</evidence>
<reference evidence="10 11" key="1">
    <citation type="journal article" date="2015" name="Nature">
        <title>rRNA introns, odd ribosomes, and small enigmatic genomes across a large radiation of phyla.</title>
        <authorList>
            <person name="Brown C.T."/>
            <person name="Hug L.A."/>
            <person name="Thomas B.C."/>
            <person name="Sharon I."/>
            <person name="Castelle C.J."/>
            <person name="Singh A."/>
            <person name="Wilkins M.J."/>
            <person name="Williams K.H."/>
            <person name="Banfield J.F."/>
        </authorList>
    </citation>
    <scope>NUCLEOTIDE SEQUENCE [LARGE SCALE GENOMIC DNA]</scope>
</reference>
<name>A0A0G1Q7M4_9BACT</name>
<dbReference type="STRING" id="1618994.UX57_C0007G0031"/>
<dbReference type="GO" id="GO:0008270">
    <property type="term" value="F:zinc ion binding"/>
    <property type="evidence" value="ECO:0007669"/>
    <property type="project" value="InterPro"/>
</dbReference>
<evidence type="ECO:0000313" key="11">
    <source>
        <dbReference type="Proteomes" id="UP000034795"/>
    </source>
</evidence>
<dbReference type="Proteomes" id="UP000034795">
    <property type="component" value="Unassembled WGS sequence"/>
</dbReference>
<dbReference type="InterPro" id="IPR014729">
    <property type="entry name" value="Rossmann-like_a/b/a_fold"/>
</dbReference>
<dbReference type="InterPro" id="IPR045462">
    <property type="entry name" value="aa-tRNA-synth_I_cd-bd"/>
</dbReference>
<dbReference type="InterPro" id="IPR033910">
    <property type="entry name" value="GluRS_core"/>
</dbReference>
<gene>
    <name evidence="7" type="primary">gltX</name>
    <name evidence="10" type="ORF">UX57_C0007G0031</name>
</gene>
<dbReference type="PRINTS" id="PR00987">
    <property type="entry name" value="TRNASYNTHGLU"/>
</dbReference>
<dbReference type="Pfam" id="PF00749">
    <property type="entry name" value="tRNA-synt_1c"/>
    <property type="match status" value="1"/>
</dbReference>
<dbReference type="InterPro" id="IPR049940">
    <property type="entry name" value="GluQ/Sye"/>
</dbReference>
<evidence type="ECO:0000256" key="5">
    <source>
        <dbReference type="ARBA" id="ARBA00022917"/>
    </source>
</evidence>
<dbReference type="HAMAP" id="MF_00022">
    <property type="entry name" value="Glu_tRNA_synth_type1"/>
    <property type="match status" value="1"/>
</dbReference>
<dbReference type="GO" id="GO:0004818">
    <property type="term" value="F:glutamate-tRNA ligase activity"/>
    <property type="evidence" value="ECO:0007669"/>
    <property type="project" value="UniProtKB-UniRule"/>
</dbReference>
<sequence length="490" mass="56368">MNVKTRFAPSPTGFLHIGGLRTAFYNYLFARKQGGKMVLRIEDTDQQRYVEGAIESLLRTLAITGIIYEEGPFSVNGTLEQRGDHGPYIQSQRLAIYQKHAKELVESGKAYYCFCSSDRLAQLRYQQEIAKMPTKYDRHCLSLSKEEITKRLEQGESYVIRLLVPEGETSFEDVIRGRITIANQEVDDQVLLKSDGFPTYHLAVVVDDHYMGITHIIRGEEWISSVPKHVLLYRAFGWELPVFAHVPLILNEDRSKLSKRQGDVAVEDYLAKGYLPEALLNFIALLGFNPKGNQEIYSVSELTEEFALEKINKSGAIFNREKLDWMNGMYIRQLPEETYLEYCQKFTLSDFGVSQEKLQRIYHVEKERLVRFDEIPSKIQEYLIIPEYDVALLVWKKSDVLDAKKHMEALLRMCTDFPEATWEDLPLIEKAIWQYIESNEIPSGNVLWPLRVALSGAQHSSSPFELLWVCGKEESLQRLQCALQKVAASS</sequence>
<dbReference type="EMBL" id="LCMS01000007">
    <property type="protein sequence ID" value="KKU40999.1"/>
    <property type="molecule type" value="Genomic_DNA"/>
</dbReference>
<evidence type="ECO:0000256" key="7">
    <source>
        <dbReference type="HAMAP-Rule" id="MF_00022"/>
    </source>
</evidence>
<keyword evidence="5 7" id="KW-0648">Protein biosynthesis</keyword>
<dbReference type="GO" id="GO:0006424">
    <property type="term" value="P:glutamyl-tRNA aminoacylation"/>
    <property type="evidence" value="ECO:0007669"/>
    <property type="project" value="UniProtKB-UniRule"/>
</dbReference>
<evidence type="ECO:0000256" key="1">
    <source>
        <dbReference type="ARBA" id="ARBA00007894"/>
    </source>
</evidence>
<dbReference type="GO" id="GO:0000049">
    <property type="term" value="F:tRNA binding"/>
    <property type="evidence" value="ECO:0007669"/>
    <property type="project" value="InterPro"/>
</dbReference>
<organism evidence="10 11">
    <name type="scientific">Candidatus Uhrbacteria bacterium GW2011_GWE2_46_68</name>
    <dbReference type="NCBI Taxonomy" id="1618994"/>
    <lineage>
        <taxon>Bacteria</taxon>
        <taxon>Candidatus Uhriibacteriota</taxon>
    </lineage>
</organism>
<protein>
    <recommendedName>
        <fullName evidence="7">Glutamate--tRNA ligase</fullName>
        <ecNumber evidence="7">6.1.1.17</ecNumber>
    </recommendedName>
    <alternativeName>
        <fullName evidence="7">Glutamyl-tRNA synthetase</fullName>
        <shortName evidence="7">GluRS</shortName>
    </alternativeName>
</protein>
<evidence type="ECO:0000256" key="3">
    <source>
        <dbReference type="ARBA" id="ARBA00022741"/>
    </source>
</evidence>
<dbReference type="NCBIfam" id="TIGR00464">
    <property type="entry name" value="gltX_bact"/>
    <property type="match status" value="1"/>
</dbReference>
<accession>A0A0G1Q7M4</accession>
<feature type="binding site" evidence="7">
    <location>
        <position position="259"/>
    </location>
    <ligand>
        <name>ATP</name>
        <dbReference type="ChEBI" id="CHEBI:30616"/>
    </ligand>
</feature>
<dbReference type="SUPFAM" id="SSF52374">
    <property type="entry name" value="Nucleotidylyl transferase"/>
    <property type="match status" value="1"/>
</dbReference>
<dbReference type="CDD" id="cd00808">
    <property type="entry name" value="GluRS_core"/>
    <property type="match status" value="1"/>
</dbReference>
<evidence type="ECO:0000256" key="2">
    <source>
        <dbReference type="ARBA" id="ARBA00022598"/>
    </source>
</evidence>
<keyword evidence="7" id="KW-0963">Cytoplasm</keyword>
<dbReference type="Gene3D" id="3.40.50.620">
    <property type="entry name" value="HUPs"/>
    <property type="match status" value="1"/>
</dbReference>
<dbReference type="SUPFAM" id="SSF48163">
    <property type="entry name" value="An anticodon-binding domain of class I aminoacyl-tRNA synthetases"/>
    <property type="match status" value="1"/>
</dbReference>
<dbReference type="FunFam" id="3.40.50.620:FF:000045">
    <property type="entry name" value="Glutamate--tRNA ligase, mitochondrial"/>
    <property type="match status" value="1"/>
</dbReference>
<keyword evidence="2 7" id="KW-0436">Ligase</keyword>
<dbReference type="GO" id="GO:0005524">
    <property type="term" value="F:ATP binding"/>
    <property type="evidence" value="ECO:0007669"/>
    <property type="project" value="UniProtKB-UniRule"/>
</dbReference>
<evidence type="ECO:0000313" key="10">
    <source>
        <dbReference type="EMBL" id="KKU40999.1"/>
    </source>
</evidence>
<dbReference type="EC" id="6.1.1.17" evidence="7"/>
<dbReference type="AlphaFoldDB" id="A0A0G1Q7M4"/>
<dbReference type="InterPro" id="IPR020751">
    <property type="entry name" value="aa-tRNA-synth_I_codon-bd_sub2"/>
</dbReference>
<feature type="domain" description="Glutamyl/glutaminyl-tRNA synthetase class Ib catalytic" evidence="8">
    <location>
        <begin position="3"/>
        <end position="325"/>
    </location>
</feature>
<keyword evidence="3 7" id="KW-0547">Nucleotide-binding</keyword>
<dbReference type="PATRIC" id="fig|1618994.3.peg.519"/>
<comment type="caution">
    <text evidence="10">The sequence shown here is derived from an EMBL/GenBank/DDBJ whole genome shotgun (WGS) entry which is preliminary data.</text>
</comment>
<dbReference type="InterPro" id="IPR008925">
    <property type="entry name" value="aa_tRNA-synth_I_cd-bd_sf"/>
</dbReference>
<comment type="catalytic activity">
    <reaction evidence="7">
        <text>tRNA(Glu) + L-glutamate + ATP = L-glutamyl-tRNA(Glu) + AMP + diphosphate</text>
        <dbReference type="Rhea" id="RHEA:23540"/>
        <dbReference type="Rhea" id="RHEA-COMP:9663"/>
        <dbReference type="Rhea" id="RHEA-COMP:9680"/>
        <dbReference type="ChEBI" id="CHEBI:29985"/>
        <dbReference type="ChEBI" id="CHEBI:30616"/>
        <dbReference type="ChEBI" id="CHEBI:33019"/>
        <dbReference type="ChEBI" id="CHEBI:78442"/>
        <dbReference type="ChEBI" id="CHEBI:78520"/>
        <dbReference type="ChEBI" id="CHEBI:456215"/>
        <dbReference type="EC" id="6.1.1.17"/>
    </reaction>
</comment>
<keyword evidence="6 7" id="KW-0030">Aminoacyl-tRNA synthetase</keyword>
<feature type="domain" description="Aminoacyl-tRNA synthetase class I anticodon-binding" evidence="9">
    <location>
        <begin position="353"/>
        <end position="483"/>
    </location>
</feature>
<evidence type="ECO:0000259" key="8">
    <source>
        <dbReference type="Pfam" id="PF00749"/>
    </source>
</evidence>
<comment type="subcellular location">
    <subcellularLocation>
        <location evidence="7">Cytoplasm</location>
    </subcellularLocation>
</comment>
<feature type="short sequence motif" description="'KMSKS' region" evidence="7">
    <location>
        <begin position="256"/>
        <end position="260"/>
    </location>
</feature>
<comment type="caution">
    <text evidence="7">Lacks conserved residue(s) required for the propagation of feature annotation.</text>
</comment>
<keyword evidence="4 7" id="KW-0067">ATP-binding</keyword>
<dbReference type="InterPro" id="IPR004527">
    <property type="entry name" value="Glu-tRNA-ligase_bac/mito"/>
</dbReference>
<feature type="short sequence motif" description="'HIGH' region" evidence="7">
    <location>
        <begin position="9"/>
        <end position="19"/>
    </location>
</feature>
<comment type="function">
    <text evidence="7">Catalyzes the attachment of glutamate to tRNA(Glu) in a two-step reaction: glutamate is first activated by ATP to form Glu-AMP and then transferred to the acceptor end of tRNA(Glu).</text>
</comment>
<dbReference type="PROSITE" id="PS00178">
    <property type="entry name" value="AA_TRNA_LIGASE_I"/>
    <property type="match status" value="1"/>
</dbReference>
<proteinExistence type="inferred from homology"/>
<comment type="subunit">
    <text evidence="7">Monomer.</text>
</comment>
<comment type="similarity">
    <text evidence="1 7">Belongs to the class-I aminoacyl-tRNA synthetase family. Glutamate--tRNA ligase type 1 subfamily.</text>
</comment>